<protein>
    <submittedName>
        <fullName evidence="11">Transporter (NhaC family)</fullName>
    </submittedName>
</protein>
<evidence type="ECO:0000256" key="5">
    <source>
        <dbReference type="ARBA" id="ARBA00022692"/>
    </source>
</evidence>
<dbReference type="GO" id="GO:0005886">
    <property type="term" value="C:plasma membrane"/>
    <property type="evidence" value="ECO:0007669"/>
    <property type="project" value="UniProtKB-SubCell"/>
</dbReference>
<proteinExistence type="inferred from homology"/>
<dbReference type="GO" id="GO:0015297">
    <property type="term" value="F:antiporter activity"/>
    <property type="evidence" value="ECO:0007669"/>
    <property type="project" value="UniProtKB-KW"/>
</dbReference>
<evidence type="ECO:0000256" key="1">
    <source>
        <dbReference type="ARBA" id="ARBA00004651"/>
    </source>
</evidence>
<dbReference type="PANTHER" id="PTHR33451:SF3">
    <property type="entry name" value="MALATE-2H(+)_NA(+)-LACTATE ANTIPORTER"/>
    <property type="match status" value="1"/>
</dbReference>
<evidence type="ECO:0000313" key="11">
    <source>
        <dbReference type="EMBL" id="TDR16315.1"/>
    </source>
</evidence>
<evidence type="ECO:0000259" key="10">
    <source>
        <dbReference type="Pfam" id="PF03553"/>
    </source>
</evidence>
<reference evidence="11 12" key="1">
    <citation type="submission" date="2019-03" db="EMBL/GenBank/DDBJ databases">
        <title>Genomic Encyclopedia of Type Strains, Phase IV (KMG-IV): sequencing the most valuable type-strain genomes for metagenomic binning, comparative biology and taxonomic classification.</title>
        <authorList>
            <person name="Goeker M."/>
        </authorList>
    </citation>
    <scope>NUCLEOTIDE SEQUENCE [LARGE SCALE GENOMIC DNA]</scope>
    <source>
        <strain evidence="11 12">DSM 25488</strain>
    </source>
</reference>
<dbReference type="Proteomes" id="UP000295724">
    <property type="component" value="Unassembled WGS sequence"/>
</dbReference>
<feature type="transmembrane region" description="Helical" evidence="9">
    <location>
        <begin position="195"/>
        <end position="215"/>
    </location>
</feature>
<organism evidence="11 12">
    <name type="scientific">Marinicella litoralis</name>
    <dbReference type="NCBI Taxonomy" id="644220"/>
    <lineage>
        <taxon>Bacteria</taxon>
        <taxon>Pseudomonadati</taxon>
        <taxon>Pseudomonadota</taxon>
        <taxon>Gammaproteobacteria</taxon>
        <taxon>Lysobacterales</taxon>
        <taxon>Marinicellaceae</taxon>
        <taxon>Marinicella</taxon>
    </lineage>
</organism>
<evidence type="ECO:0000256" key="2">
    <source>
        <dbReference type="ARBA" id="ARBA00022448"/>
    </source>
</evidence>
<feature type="transmembrane region" description="Helical" evidence="9">
    <location>
        <begin position="65"/>
        <end position="87"/>
    </location>
</feature>
<keyword evidence="12" id="KW-1185">Reference proteome</keyword>
<evidence type="ECO:0000256" key="7">
    <source>
        <dbReference type="ARBA" id="ARBA00023136"/>
    </source>
</evidence>
<comment type="subcellular location">
    <subcellularLocation>
        <location evidence="1">Cell membrane</location>
        <topology evidence="1">Multi-pass membrane protein</topology>
    </subcellularLocation>
</comment>
<keyword evidence="2" id="KW-0813">Transport</keyword>
<dbReference type="RefSeq" id="WP_099020139.1">
    <property type="nucleotide sequence ID" value="NZ_NIHB01000006.1"/>
</dbReference>
<feature type="transmembrane region" description="Helical" evidence="9">
    <location>
        <begin position="35"/>
        <end position="53"/>
    </location>
</feature>
<dbReference type="InterPro" id="IPR018461">
    <property type="entry name" value="Na/H_Antiport_NhaC-like_C"/>
</dbReference>
<dbReference type="InterPro" id="IPR052180">
    <property type="entry name" value="NhaC_Na-H+_Antiporter"/>
</dbReference>
<feature type="transmembrane region" description="Helical" evidence="9">
    <location>
        <begin position="351"/>
        <end position="376"/>
    </location>
</feature>
<keyword evidence="7 9" id="KW-0472">Membrane</keyword>
<evidence type="ECO:0000256" key="4">
    <source>
        <dbReference type="ARBA" id="ARBA00022475"/>
    </source>
</evidence>
<accession>A0A4R6XAT3</accession>
<dbReference type="AlphaFoldDB" id="A0A4R6XAT3"/>
<feature type="transmembrane region" description="Helical" evidence="9">
    <location>
        <begin position="433"/>
        <end position="455"/>
    </location>
</feature>
<feature type="transmembrane region" description="Helical" evidence="9">
    <location>
        <begin position="12"/>
        <end position="29"/>
    </location>
</feature>
<sequence>MKIKQTHFSHALLVFAGLFGLIAVGMFALGQMLHMALLVSVIWVALNAWLLGFQYETIREMMSSAINRALPAFYIFLLIGLVIAALMKSGTVATLIYYGLDWLSPQLFLPVGFVLCAMMSLLTGTSWGTVGTLGVVFIGIGTAMELPMHWVAGMVISGATFGDKMSPISDTTNLAAMSAETDLYAHIRSMLMTTVPTFILVLVIFAVVGLNFAAVDGSDSQVESIQMALANTFNLNPLLTLWPVVVMAVLSYKKFAPEISMTACVLTAALIALFIQGESVTGLTHALFSNSKADTGIASIDDLLGRGGLYSMAWTLLLAIIAIALGGILQGAGFVHALLGGLVKRVKSTGSLIATTIGTGFLTAAALSEAYIAILLNSELYKKTFKDRGIDASVLSRSVEEGVTLLVAVIPWSVAGAFYSATLGISVIEYAPFALFNLLNPIIAIVLAYLGVAIIKSKSQQS</sequence>
<evidence type="ECO:0000256" key="9">
    <source>
        <dbReference type="SAM" id="Phobius"/>
    </source>
</evidence>
<dbReference type="OrthoDB" id="9762978at2"/>
<keyword evidence="5 9" id="KW-0812">Transmembrane</keyword>
<feature type="transmembrane region" description="Helical" evidence="9">
    <location>
        <begin position="235"/>
        <end position="252"/>
    </location>
</feature>
<feature type="domain" description="Na+/H+ antiporter NhaC-like C-terminal" evidence="10">
    <location>
        <begin position="158"/>
        <end position="452"/>
    </location>
</feature>
<comment type="similarity">
    <text evidence="8">Belongs to the NhaC Na(+)/H(+) (TC 2.A.35) antiporter family.</text>
</comment>
<evidence type="ECO:0000256" key="8">
    <source>
        <dbReference type="ARBA" id="ARBA00038435"/>
    </source>
</evidence>
<evidence type="ECO:0000256" key="6">
    <source>
        <dbReference type="ARBA" id="ARBA00022989"/>
    </source>
</evidence>
<dbReference type="PANTHER" id="PTHR33451">
    <property type="entry name" value="MALATE-2H(+)/NA(+)-LACTATE ANTIPORTER"/>
    <property type="match status" value="1"/>
</dbReference>
<feature type="transmembrane region" description="Helical" evidence="9">
    <location>
        <begin position="107"/>
        <end position="140"/>
    </location>
</feature>
<name>A0A4R6XAT3_9GAMM</name>
<dbReference type="EMBL" id="SNZB01000008">
    <property type="protein sequence ID" value="TDR16315.1"/>
    <property type="molecule type" value="Genomic_DNA"/>
</dbReference>
<evidence type="ECO:0000256" key="3">
    <source>
        <dbReference type="ARBA" id="ARBA00022449"/>
    </source>
</evidence>
<comment type="caution">
    <text evidence="11">The sequence shown here is derived from an EMBL/GenBank/DDBJ whole genome shotgun (WGS) entry which is preliminary data.</text>
</comment>
<keyword evidence="4" id="KW-1003">Cell membrane</keyword>
<gene>
    <name evidence="11" type="ORF">C8D91_2842</name>
</gene>
<keyword evidence="3" id="KW-0050">Antiport</keyword>
<feature type="transmembrane region" description="Helical" evidence="9">
    <location>
        <begin position="312"/>
        <end position="339"/>
    </location>
</feature>
<evidence type="ECO:0000313" key="12">
    <source>
        <dbReference type="Proteomes" id="UP000295724"/>
    </source>
</evidence>
<feature type="transmembrane region" description="Helical" evidence="9">
    <location>
        <begin position="259"/>
        <end position="277"/>
    </location>
</feature>
<dbReference type="Pfam" id="PF03553">
    <property type="entry name" value="Na_H_antiporter"/>
    <property type="match status" value="1"/>
</dbReference>
<feature type="transmembrane region" description="Helical" evidence="9">
    <location>
        <begin position="403"/>
        <end position="421"/>
    </location>
</feature>
<keyword evidence="6 9" id="KW-1133">Transmembrane helix</keyword>